<feature type="transmembrane region" description="Helical" evidence="12">
    <location>
        <begin position="303"/>
        <end position="323"/>
    </location>
</feature>
<accession>A0A6B1DQ18</accession>
<evidence type="ECO:0000256" key="9">
    <source>
        <dbReference type="ARBA" id="ARBA00023136"/>
    </source>
</evidence>
<keyword evidence="7 12" id="KW-1133">Transmembrane helix</keyword>
<comment type="catalytic activity">
    <reaction evidence="10">
        <text>Mg(2+)(in) = Mg(2+)(out)</text>
        <dbReference type="Rhea" id="RHEA:29827"/>
        <dbReference type="ChEBI" id="CHEBI:18420"/>
    </reaction>
</comment>
<sequence>MIDTVVLDAEGHVACGIDAATVLMCLHQGRCRAWLDFNNPTEAELDFALEKVLPAHELARKDVRDQEGTPRLAEYPNCLVIVFHSVEGSRTDPAGLTTVEHVAVLGHNLLMTFTYDDRLHFAEMHDSVHHRSGGLALGTVRLFHELLDRQVGQARGLIENLVGSLESLGDVIFTRNLSAASEHAIMEDILQAKSTALRLQRILGPQAELLRKLTVEHRTSISPQERAYFQVTLEESVHQESLADLLVELANGTMTTHLNLSNYRLSEVMKVLTMIATVFIPLTFVTGLFGMNFSHLPGTQSPFGLVAVIAACLVLTIGMLLFFRRKRWL</sequence>
<evidence type="ECO:0000256" key="3">
    <source>
        <dbReference type="ARBA" id="ARBA00022448"/>
    </source>
</evidence>
<dbReference type="Gene3D" id="3.30.460.20">
    <property type="entry name" value="CorA soluble domain-like"/>
    <property type="match status" value="1"/>
</dbReference>
<evidence type="ECO:0000313" key="13">
    <source>
        <dbReference type="EMBL" id="MYD89518.1"/>
    </source>
</evidence>
<evidence type="ECO:0000256" key="7">
    <source>
        <dbReference type="ARBA" id="ARBA00022989"/>
    </source>
</evidence>
<evidence type="ECO:0000256" key="11">
    <source>
        <dbReference type="ARBA" id="ARBA00045497"/>
    </source>
</evidence>
<evidence type="ECO:0000256" key="10">
    <source>
        <dbReference type="ARBA" id="ARBA00034269"/>
    </source>
</evidence>
<comment type="function">
    <text evidence="11">Mediates influx of magnesium ions. Alternates between open and closed states. Activated by low cytoplasmic Mg(2+) levels. Inactive when cytoplasmic Mg(2+) levels are high.</text>
</comment>
<name>A0A6B1DQ18_9CHLR</name>
<dbReference type="GO" id="GO:0015095">
    <property type="term" value="F:magnesium ion transmembrane transporter activity"/>
    <property type="evidence" value="ECO:0007669"/>
    <property type="project" value="TreeGrafter"/>
</dbReference>
<dbReference type="InterPro" id="IPR045863">
    <property type="entry name" value="CorA_TM1_TM2"/>
</dbReference>
<dbReference type="SUPFAM" id="SSF143865">
    <property type="entry name" value="CorA soluble domain-like"/>
    <property type="match status" value="1"/>
</dbReference>
<dbReference type="AlphaFoldDB" id="A0A6B1DQ18"/>
<keyword evidence="8" id="KW-0406">Ion transport</keyword>
<evidence type="ECO:0000256" key="6">
    <source>
        <dbReference type="ARBA" id="ARBA00022842"/>
    </source>
</evidence>
<comment type="caution">
    <text evidence="13">The sequence shown here is derived from an EMBL/GenBank/DDBJ whole genome shotgun (WGS) entry which is preliminary data.</text>
</comment>
<dbReference type="PANTHER" id="PTHR46494">
    <property type="entry name" value="CORA FAMILY METAL ION TRANSPORTER (EUROFUNG)"/>
    <property type="match status" value="1"/>
</dbReference>
<evidence type="ECO:0000256" key="4">
    <source>
        <dbReference type="ARBA" id="ARBA00022475"/>
    </source>
</evidence>
<keyword evidence="3" id="KW-0813">Transport</keyword>
<evidence type="ECO:0000256" key="5">
    <source>
        <dbReference type="ARBA" id="ARBA00022692"/>
    </source>
</evidence>
<dbReference type="SUPFAM" id="SSF144083">
    <property type="entry name" value="Magnesium transport protein CorA, transmembrane region"/>
    <property type="match status" value="1"/>
</dbReference>
<dbReference type="GO" id="GO:0000287">
    <property type="term" value="F:magnesium ion binding"/>
    <property type="evidence" value="ECO:0007669"/>
    <property type="project" value="TreeGrafter"/>
</dbReference>
<dbReference type="GO" id="GO:0005886">
    <property type="term" value="C:plasma membrane"/>
    <property type="evidence" value="ECO:0007669"/>
    <property type="project" value="UniProtKB-SubCell"/>
</dbReference>
<dbReference type="FunFam" id="1.20.58.340:FF:000004">
    <property type="entry name" value="Magnesium transport protein CorA"/>
    <property type="match status" value="1"/>
</dbReference>
<dbReference type="Pfam" id="PF01544">
    <property type="entry name" value="CorA"/>
    <property type="match status" value="1"/>
</dbReference>
<evidence type="ECO:0000256" key="12">
    <source>
        <dbReference type="SAM" id="Phobius"/>
    </source>
</evidence>
<organism evidence="13">
    <name type="scientific">Caldilineaceae bacterium SB0662_bin_9</name>
    <dbReference type="NCBI Taxonomy" id="2605258"/>
    <lineage>
        <taxon>Bacteria</taxon>
        <taxon>Bacillati</taxon>
        <taxon>Chloroflexota</taxon>
        <taxon>Caldilineae</taxon>
        <taxon>Caldilineales</taxon>
        <taxon>Caldilineaceae</taxon>
    </lineage>
</organism>
<proteinExistence type="inferred from homology"/>
<evidence type="ECO:0000256" key="2">
    <source>
        <dbReference type="ARBA" id="ARBA00009765"/>
    </source>
</evidence>
<dbReference type="InterPro" id="IPR002523">
    <property type="entry name" value="MgTranspt_CorA/ZnTranspt_ZntB"/>
</dbReference>
<dbReference type="Gene3D" id="1.20.58.340">
    <property type="entry name" value="Magnesium transport protein CorA, transmembrane region"/>
    <property type="match status" value="2"/>
</dbReference>
<comment type="similarity">
    <text evidence="2">Belongs to the CorA metal ion transporter (MIT) (TC 1.A.35) family.</text>
</comment>
<keyword evidence="6" id="KW-0460">Magnesium</keyword>
<dbReference type="GO" id="GO:0050897">
    <property type="term" value="F:cobalt ion binding"/>
    <property type="evidence" value="ECO:0007669"/>
    <property type="project" value="TreeGrafter"/>
</dbReference>
<evidence type="ECO:0000256" key="1">
    <source>
        <dbReference type="ARBA" id="ARBA00004651"/>
    </source>
</evidence>
<gene>
    <name evidence="13" type="ORF">F4Y08_04135</name>
</gene>
<keyword evidence="5 12" id="KW-0812">Transmembrane</keyword>
<comment type="subcellular location">
    <subcellularLocation>
        <location evidence="1">Cell membrane</location>
        <topology evidence="1">Multi-pass membrane protein</topology>
    </subcellularLocation>
</comment>
<dbReference type="EMBL" id="VXPY01000026">
    <property type="protein sequence ID" value="MYD89518.1"/>
    <property type="molecule type" value="Genomic_DNA"/>
</dbReference>
<dbReference type="PANTHER" id="PTHR46494:SF1">
    <property type="entry name" value="CORA FAMILY METAL ION TRANSPORTER (EUROFUNG)"/>
    <property type="match status" value="1"/>
</dbReference>
<keyword evidence="9 12" id="KW-0472">Membrane</keyword>
<dbReference type="GO" id="GO:0015087">
    <property type="term" value="F:cobalt ion transmembrane transporter activity"/>
    <property type="evidence" value="ECO:0007669"/>
    <property type="project" value="TreeGrafter"/>
</dbReference>
<dbReference type="InterPro" id="IPR045861">
    <property type="entry name" value="CorA_cytoplasmic_dom"/>
</dbReference>
<reference evidence="13" key="1">
    <citation type="submission" date="2019-09" db="EMBL/GenBank/DDBJ databases">
        <title>Characterisation of the sponge microbiome using genome-centric metagenomics.</title>
        <authorList>
            <person name="Engelberts J.P."/>
            <person name="Robbins S.J."/>
            <person name="De Goeij J.M."/>
            <person name="Aranda M."/>
            <person name="Bell S.C."/>
            <person name="Webster N.S."/>
        </authorList>
    </citation>
    <scope>NUCLEOTIDE SEQUENCE</scope>
    <source>
        <strain evidence="13">SB0662_bin_9</strain>
    </source>
</reference>
<evidence type="ECO:0000256" key="8">
    <source>
        <dbReference type="ARBA" id="ARBA00023065"/>
    </source>
</evidence>
<dbReference type="CDD" id="cd12822">
    <property type="entry name" value="TmCorA-like"/>
    <property type="match status" value="1"/>
</dbReference>
<protein>
    <submittedName>
        <fullName evidence="13">Magnesium transporter CorA family protein</fullName>
    </submittedName>
</protein>
<keyword evidence="4" id="KW-1003">Cell membrane</keyword>
<feature type="transmembrane region" description="Helical" evidence="12">
    <location>
        <begin position="271"/>
        <end position="291"/>
    </location>
</feature>